<dbReference type="AlphaFoldDB" id="A0A4R0P8P0"/>
<proteinExistence type="predicted"/>
<reference evidence="2 3" key="1">
    <citation type="submission" date="2019-02" db="EMBL/GenBank/DDBJ databases">
        <title>Pedobacter sp. RP-3-11 sp. nov., isolated from Arctic soil.</title>
        <authorList>
            <person name="Dahal R.H."/>
        </authorList>
    </citation>
    <scope>NUCLEOTIDE SEQUENCE [LARGE SCALE GENOMIC DNA]</scope>
    <source>
        <strain evidence="2 3">RP-3-11</strain>
    </source>
</reference>
<comment type="caution">
    <text evidence="2">The sequence shown here is derived from an EMBL/GenBank/DDBJ whole genome shotgun (WGS) entry which is preliminary data.</text>
</comment>
<dbReference type="PROSITE" id="PS50943">
    <property type="entry name" value="HTH_CROC1"/>
    <property type="match status" value="1"/>
</dbReference>
<dbReference type="Proteomes" id="UP000291485">
    <property type="component" value="Unassembled WGS sequence"/>
</dbReference>
<dbReference type="CDD" id="cd00093">
    <property type="entry name" value="HTH_XRE"/>
    <property type="match status" value="1"/>
</dbReference>
<gene>
    <name evidence="2" type="ORF">EZ449_05930</name>
</gene>
<name>A0A4R0P8P0_9SPHI</name>
<dbReference type="Gene3D" id="1.10.260.40">
    <property type="entry name" value="lambda repressor-like DNA-binding domains"/>
    <property type="match status" value="1"/>
</dbReference>
<dbReference type="InterPro" id="IPR010982">
    <property type="entry name" value="Lambda_DNA-bd_dom_sf"/>
</dbReference>
<organism evidence="2 3">
    <name type="scientific">Pedobacter frigidisoli</name>
    <dbReference type="NCBI Taxonomy" id="2530455"/>
    <lineage>
        <taxon>Bacteria</taxon>
        <taxon>Pseudomonadati</taxon>
        <taxon>Bacteroidota</taxon>
        <taxon>Sphingobacteriia</taxon>
        <taxon>Sphingobacteriales</taxon>
        <taxon>Sphingobacteriaceae</taxon>
        <taxon>Pedobacter</taxon>
    </lineage>
</organism>
<accession>A0A4R0P8P0</accession>
<evidence type="ECO:0000313" key="2">
    <source>
        <dbReference type="EMBL" id="TCD11037.1"/>
    </source>
</evidence>
<dbReference type="SMART" id="SM00530">
    <property type="entry name" value="HTH_XRE"/>
    <property type="match status" value="1"/>
</dbReference>
<dbReference type="InterPro" id="IPR001387">
    <property type="entry name" value="Cro/C1-type_HTH"/>
</dbReference>
<dbReference type="EMBL" id="SJSN01000004">
    <property type="protein sequence ID" value="TCD11037.1"/>
    <property type="molecule type" value="Genomic_DNA"/>
</dbReference>
<dbReference type="Pfam" id="PF01381">
    <property type="entry name" value="HTH_3"/>
    <property type="match status" value="1"/>
</dbReference>
<dbReference type="OrthoDB" id="798409at2"/>
<sequence length="102" mass="11774">MNNCFMNSKLRPENQNLIHNIKNLRLYRGFSQNYVASKIEVSQNGYSKIEMGHAQLTLVRLFQIAEVLQAGAVELLVLTPNELLISVVERDHPERIKFSDFQ</sequence>
<evidence type="ECO:0000259" key="1">
    <source>
        <dbReference type="PROSITE" id="PS50943"/>
    </source>
</evidence>
<protein>
    <submittedName>
        <fullName evidence="2">XRE family transcriptional regulator</fullName>
    </submittedName>
</protein>
<dbReference type="GO" id="GO:0003677">
    <property type="term" value="F:DNA binding"/>
    <property type="evidence" value="ECO:0007669"/>
    <property type="project" value="InterPro"/>
</dbReference>
<feature type="domain" description="HTH cro/C1-type" evidence="1">
    <location>
        <begin position="21"/>
        <end position="76"/>
    </location>
</feature>
<keyword evidence="3" id="KW-1185">Reference proteome</keyword>
<evidence type="ECO:0000313" key="3">
    <source>
        <dbReference type="Proteomes" id="UP000291485"/>
    </source>
</evidence>
<dbReference type="SUPFAM" id="SSF47413">
    <property type="entry name" value="lambda repressor-like DNA-binding domains"/>
    <property type="match status" value="1"/>
</dbReference>